<organism evidence="13 14">
    <name type="scientific">Triparma laevis f. longispina</name>
    <dbReference type="NCBI Taxonomy" id="1714387"/>
    <lineage>
        <taxon>Eukaryota</taxon>
        <taxon>Sar</taxon>
        <taxon>Stramenopiles</taxon>
        <taxon>Ochrophyta</taxon>
        <taxon>Bolidophyceae</taxon>
        <taxon>Parmales</taxon>
        <taxon>Triparmaceae</taxon>
        <taxon>Triparma</taxon>
    </lineage>
</organism>
<reference evidence="14" key="1">
    <citation type="journal article" date="2023" name="Commun. Biol.">
        <title>Genome analysis of Parmales, the sister group of diatoms, reveals the evolutionary specialization of diatoms from phago-mixotrophs to photoautotrophs.</title>
        <authorList>
            <person name="Ban H."/>
            <person name="Sato S."/>
            <person name="Yoshikawa S."/>
            <person name="Yamada K."/>
            <person name="Nakamura Y."/>
            <person name="Ichinomiya M."/>
            <person name="Sato N."/>
            <person name="Blanc-Mathieu R."/>
            <person name="Endo H."/>
            <person name="Kuwata A."/>
            <person name="Ogata H."/>
        </authorList>
    </citation>
    <scope>NUCLEOTIDE SEQUENCE [LARGE SCALE GENOMIC DNA]</scope>
    <source>
        <strain evidence="14">NIES 3700</strain>
    </source>
</reference>
<dbReference type="InterPro" id="IPR022682">
    <property type="entry name" value="Calpain_domain_III"/>
</dbReference>
<feature type="active site" evidence="6 7">
    <location>
        <position position="353"/>
    </location>
</feature>
<name>A0A9W7KUI3_9STRA</name>
<keyword evidence="8" id="KW-0175">Coiled coil</keyword>
<keyword evidence="2 7" id="KW-0645">Protease</keyword>
<accession>A0A9W7KUI3</accession>
<dbReference type="Gene3D" id="3.90.70.10">
    <property type="entry name" value="Cysteine proteinases"/>
    <property type="match status" value="1"/>
</dbReference>
<dbReference type="CDD" id="cd00201">
    <property type="entry name" value="WW"/>
    <property type="match status" value="1"/>
</dbReference>
<evidence type="ECO:0000259" key="11">
    <source>
        <dbReference type="PROSITE" id="PS50203"/>
    </source>
</evidence>
<dbReference type="Gene3D" id="1.10.238.10">
    <property type="entry name" value="EF-hand"/>
    <property type="match status" value="1"/>
</dbReference>
<evidence type="ECO:0000256" key="1">
    <source>
        <dbReference type="ARBA" id="ARBA00007623"/>
    </source>
</evidence>
<dbReference type="SMART" id="SM00456">
    <property type="entry name" value="WW"/>
    <property type="match status" value="1"/>
</dbReference>
<gene>
    <name evidence="13" type="ORF">TrLO_g9682</name>
</gene>
<evidence type="ECO:0000256" key="7">
    <source>
        <dbReference type="PROSITE-ProRule" id="PRU00239"/>
    </source>
</evidence>
<sequence>MASEGKTPKYVEGYTTSWSYSVDGKTKDELGGFIEECEKDVRGKIKVFVDACKKDENKWKDPDFGPTDEDELGACAMYGNPPKAPGAAYPKPESIRWDRPIYASGDVDGEVAAPEQEGGGDDDFDDDDGGGGGDVWCKEGRLFCGGTGSGDIIQGALGDCWFLSALSVMATRQELLENLFFDFDKNTSVGIFCLKFFKDNAWHYIMIDDRIPCNDNSAGEPCFAKCRDKNELWVLMIEKAFAKIHGCYKALIGGYVHYGVADMTGFAPLQMVIKEGHQGFHEPWDKELLWQRLWMWKTWGSLLGCSIQPLPGVKVAHESDAAQGLMMMHAYSFLDMNTIETKEGPVKLCKIRNPWGHGEWTGKWSDDCEEREKYHDEIDKVFSAGNEAEKAEINKMDGTFFMSYDDWFEHFSHIFVAIDFPSNWIGNRASATWDPQLGGNRNTKTWPSNPKFKLTLTEKCNVFVGLNIEDTRLTHGQLYYKTPLQGVPMSFDVIQETQVEIESKDRAMIPKSLDPDGSETQQPPYFYQSMQTYTCLGAGEYILIPSLYKRGKSGTFFLETFADKPYTLEGGILLPSEKEVLDLPGMPKGITRMQFNIHIEDVRDKMLKEAKKLQLHPKTMYDAFTGGEKIDRKMFKQKLMGMGFNLTDFPDEDFLAIDVDNSGVINVEEFKDFFETAIANAGSPCGPNGIPEDDLGASGGADMDGRLSVKCIEAKGLKPVASWFDKFKDGDSQMRKKTLIYRPMPVPWKETGSNDDDDEDGAPSAGEKGAVQRRRSSMMAGAAAAKMLAAKAKENVADAGVVADKLHYSEPLKELEGRRNAFLKRVKNQPRKCSSDTQPTCWDRLPKGGKIDESYFLNGSENRRPLVPRKKRQAAKAKKASTEQREAAKKWIIEELAPSILAEMLENVFSIREFRISLEGKKERTLPDPKVLEIKGEIDRGTPVYSRYQEVNLLDLDNMSSVDVKPDALSLASAWFKYIDKNKTNNISKKEFGECMGEIGVKMGKDDLDLLMRRFRFATGGGEEKVNYSEFMTWAEGAASGKMTKEEMAGGQKTIQEGISNVLQVEDVGSLTTLKTDPSSLQVVQAILRDAGCRMDVEDVYRMARVFNEDLLGFHAYLMGYQKAPPPLGMDTSKLRDAIQSVLQKRCEDGVQKNGQPNINVLKVWQQMSSGPSEDVLFETVRDEFVRIMGEESIGGEDAETFCRENYSMSLMVSVGMVLDSLLLFSRRLTTSSHFSFADIDGFVREQEIGALESKFYLALQVHASLVDGKVPCLVDTWVDRTKQKIMVRATDIMTMKSYFMLTYEDMGTLWLPQPGKVYDQYSAREEGAFWRFSQRLTLLSKAGKTTLSSSEQEKFVDTLRTLVAEASLPFFVTVNNLTMSFEVDSNGCKRAGGIRKLIYSAIKPNKKLHAFLCNTFSTLTCTFSTYDGDEELVTDWSEFMAHLNGMRNPYATMELLPLKVHPVQGGYGPPVEGGSTFFAGQPDGEGGACPKFRRCAVDFDFKPPVLALRPIMFTDVCKLSVPTGGVEPEVKLFVIMVRKGADESYIVTAYDPKSASDYQCVGAPREWKVEGACKSISVEKAGEQLEKYVEDGKIQLGECITPRVMCRVYNKLAGKGDEFLGTCEISISGVLSNCGQVQEEWAPLTREGLPVGQVLLSMQFKTQVDIDMDLQAAEAKRARMKKLRDEAKLNDTLKKELGKLAASGSTTPAGGKAAAGNELEKVLAVKIDEIEALKKELDEAKASKGKAEETAEEKKKTEEDLKALMERAEKAEKRAAELVEASAKGSNTGLIDQVQSERDEAVKKLEEAEKAKAEAEAKVAVGGGGVAGGVPPEELEKVKGEMDAAKAEAESVKAEAEAVKKELSATQAKLIETQNAPPPPPPKFSSAQEAVGAVADVLKVRNTGNPTRGLKKMLSAFVEDGMVDASDVHDIFKDLGLLDLPGFVEGQEEKNFGMLKEGLSFEGDEVNFQGMLTMLGSAGGGGGGTTPKRKPPAPPGATGGRGSRRRSTVGPAPVGAPGSGLGTVTGGEAPLPEGWEMRTRDDGKVYYVDHGSRKTQWSRPV</sequence>
<dbReference type="PROSITE" id="PS50020">
    <property type="entry name" value="WW_DOMAIN_2"/>
    <property type="match status" value="1"/>
</dbReference>
<dbReference type="InterPro" id="IPR036020">
    <property type="entry name" value="WW_dom_sf"/>
</dbReference>
<dbReference type="InterPro" id="IPR035892">
    <property type="entry name" value="C2_domain_sf"/>
</dbReference>
<dbReference type="InterPro" id="IPR011992">
    <property type="entry name" value="EF-hand-dom_pair"/>
</dbReference>
<feature type="active site" evidence="6 7">
    <location>
        <position position="329"/>
    </location>
</feature>
<dbReference type="Pfam" id="PF00648">
    <property type="entry name" value="Peptidase_C2"/>
    <property type="match status" value="1"/>
</dbReference>
<evidence type="ECO:0000259" key="12">
    <source>
        <dbReference type="PROSITE" id="PS50222"/>
    </source>
</evidence>
<dbReference type="PANTHER" id="PTHR10183">
    <property type="entry name" value="CALPAIN"/>
    <property type="match status" value="1"/>
</dbReference>
<dbReference type="InterPro" id="IPR001300">
    <property type="entry name" value="Peptidase_C2_calpain_cat"/>
</dbReference>
<dbReference type="PROSITE" id="PS00018">
    <property type="entry name" value="EF_HAND_1"/>
    <property type="match status" value="2"/>
</dbReference>
<dbReference type="SUPFAM" id="SSF54001">
    <property type="entry name" value="Cysteine proteinases"/>
    <property type="match status" value="1"/>
</dbReference>
<dbReference type="InterPro" id="IPR000169">
    <property type="entry name" value="Pept_cys_AS"/>
</dbReference>
<dbReference type="SUPFAM" id="SSF49562">
    <property type="entry name" value="C2 domain (Calcium/lipid-binding domain, CaLB)"/>
    <property type="match status" value="1"/>
</dbReference>
<evidence type="ECO:0008006" key="15">
    <source>
        <dbReference type="Google" id="ProtNLM"/>
    </source>
</evidence>
<feature type="domain" description="Calpain catalytic" evidence="11">
    <location>
        <begin position="58"/>
        <end position="416"/>
    </location>
</feature>
<dbReference type="PROSITE" id="PS01159">
    <property type="entry name" value="WW_DOMAIN_1"/>
    <property type="match status" value="1"/>
</dbReference>
<evidence type="ECO:0000256" key="9">
    <source>
        <dbReference type="SAM" id="MobiDB-lite"/>
    </source>
</evidence>
<keyword evidence="3 7" id="KW-0378">Hydrolase</keyword>
<dbReference type="Pfam" id="PF01067">
    <property type="entry name" value="Calpain_III"/>
    <property type="match status" value="1"/>
</dbReference>
<feature type="compositionally biased region" description="Acidic residues" evidence="9">
    <location>
        <begin position="118"/>
        <end position="129"/>
    </location>
</feature>
<keyword evidence="14" id="KW-1185">Reference proteome</keyword>
<keyword evidence="4 7" id="KW-0788">Thiol protease</keyword>
<feature type="domain" description="WW" evidence="10">
    <location>
        <begin position="2030"/>
        <end position="2062"/>
    </location>
</feature>
<evidence type="ECO:0000259" key="10">
    <source>
        <dbReference type="PROSITE" id="PS50020"/>
    </source>
</evidence>
<evidence type="ECO:0000256" key="6">
    <source>
        <dbReference type="PIRSR" id="PIRSR622684-1"/>
    </source>
</evidence>
<dbReference type="InterPro" id="IPR018247">
    <property type="entry name" value="EF_Hand_1_Ca_BS"/>
</dbReference>
<dbReference type="Proteomes" id="UP001165122">
    <property type="component" value="Unassembled WGS sequence"/>
</dbReference>
<dbReference type="Pfam" id="PF00397">
    <property type="entry name" value="WW"/>
    <property type="match status" value="1"/>
</dbReference>
<dbReference type="PRINTS" id="PR00704">
    <property type="entry name" value="CALPAIN"/>
</dbReference>
<dbReference type="SUPFAM" id="SSF49758">
    <property type="entry name" value="Calpain large subunit, middle domain (domain III)"/>
    <property type="match status" value="1"/>
</dbReference>
<dbReference type="PANTHER" id="PTHR10183:SF379">
    <property type="entry name" value="CALPAIN-5"/>
    <property type="match status" value="1"/>
</dbReference>
<evidence type="ECO:0000313" key="14">
    <source>
        <dbReference type="Proteomes" id="UP001165122"/>
    </source>
</evidence>
<dbReference type="PROSITE" id="PS50222">
    <property type="entry name" value="EF_HAND_2"/>
    <property type="match status" value="2"/>
</dbReference>
<dbReference type="Pfam" id="PF13202">
    <property type="entry name" value="EF-hand_5"/>
    <property type="match status" value="1"/>
</dbReference>
<dbReference type="PROSITE" id="PS00139">
    <property type="entry name" value="THIOL_PROTEASE_CYS"/>
    <property type="match status" value="1"/>
</dbReference>
<dbReference type="InterPro" id="IPR002048">
    <property type="entry name" value="EF_hand_dom"/>
</dbReference>
<proteinExistence type="inferred from homology"/>
<comment type="similarity">
    <text evidence="1">Belongs to the peptidase C2 family.</text>
</comment>
<dbReference type="OrthoDB" id="268518at2759"/>
<dbReference type="GO" id="GO:0005509">
    <property type="term" value="F:calcium ion binding"/>
    <property type="evidence" value="ECO:0007669"/>
    <property type="project" value="InterPro"/>
</dbReference>
<dbReference type="Gene3D" id="2.20.70.10">
    <property type="match status" value="1"/>
</dbReference>
<feature type="region of interest" description="Disordered" evidence="9">
    <location>
        <begin position="110"/>
        <end position="130"/>
    </location>
</feature>
<feature type="active site" evidence="6 7">
    <location>
        <position position="160"/>
    </location>
</feature>
<dbReference type="PROSITE" id="PS50203">
    <property type="entry name" value="CALPAIN_CAT"/>
    <property type="match status" value="1"/>
</dbReference>
<dbReference type="CDD" id="cd00051">
    <property type="entry name" value="EFh"/>
    <property type="match status" value="1"/>
</dbReference>
<dbReference type="SUPFAM" id="SSF47473">
    <property type="entry name" value="EF-hand"/>
    <property type="match status" value="1"/>
</dbReference>
<dbReference type="SMART" id="SM00230">
    <property type="entry name" value="CysPc"/>
    <property type="match status" value="1"/>
</dbReference>
<evidence type="ECO:0000256" key="2">
    <source>
        <dbReference type="ARBA" id="ARBA00022670"/>
    </source>
</evidence>
<feature type="domain" description="EF-hand" evidence="12">
    <location>
        <begin position="967"/>
        <end position="1002"/>
    </location>
</feature>
<evidence type="ECO:0000256" key="4">
    <source>
        <dbReference type="ARBA" id="ARBA00022807"/>
    </source>
</evidence>
<dbReference type="InterPro" id="IPR036213">
    <property type="entry name" value="Calpain_III_sf"/>
</dbReference>
<dbReference type="SUPFAM" id="SSF51045">
    <property type="entry name" value="WW domain"/>
    <property type="match status" value="1"/>
</dbReference>
<comment type="caution">
    <text evidence="13">The sequence shown here is derived from an EMBL/GenBank/DDBJ whole genome shotgun (WGS) entry which is preliminary data.</text>
</comment>
<feature type="region of interest" description="Disordered" evidence="9">
    <location>
        <begin position="1978"/>
        <end position="2038"/>
    </location>
</feature>
<evidence type="ECO:0000256" key="5">
    <source>
        <dbReference type="ARBA" id="ARBA00022837"/>
    </source>
</evidence>
<dbReference type="InterPro" id="IPR038765">
    <property type="entry name" value="Papain-like_cys_pep_sf"/>
</dbReference>
<feature type="domain" description="EF-hand" evidence="12">
    <location>
        <begin position="645"/>
        <end position="680"/>
    </location>
</feature>
<dbReference type="SMART" id="SM00054">
    <property type="entry name" value="EFh"/>
    <property type="match status" value="2"/>
</dbReference>
<evidence type="ECO:0000256" key="3">
    <source>
        <dbReference type="ARBA" id="ARBA00022801"/>
    </source>
</evidence>
<dbReference type="Gene3D" id="2.60.120.380">
    <property type="match status" value="1"/>
</dbReference>
<dbReference type="InterPro" id="IPR022684">
    <property type="entry name" value="Calpain_cysteine_protease"/>
</dbReference>
<dbReference type="GO" id="GO:0004198">
    <property type="term" value="F:calcium-dependent cysteine-type endopeptidase activity"/>
    <property type="evidence" value="ECO:0007669"/>
    <property type="project" value="InterPro"/>
</dbReference>
<protein>
    <recommendedName>
        <fullName evidence="15">Calmodulin</fullName>
    </recommendedName>
</protein>
<feature type="region of interest" description="Disordered" evidence="9">
    <location>
        <begin position="745"/>
        <end position="776"/>
    </location>
</feature>
<feature type="coiled-coil region" evidence="8">
    <location>
        <begin position="1717"/>
        <end position="1877"/>
    </location>
</feature>
<dbReference type="CDD" id="cd00044">
    <property type="entry name" value="CysPc"/>
    <property type="match status" value="1"/>
</dbReference>
<dbReference type="EMBL" id="BRXW01000170">
    <property type="protein sequence ID" value="GMI12004.1"/>
    <property type="molecule type" value="Genomic_DNA"/>
</dbReference>
<evidence type="ECO:0000313" key="13">
    <source>
        <dbReference type="EMBL" id="GMI12004.1"/>
    </source>
</evidence>
<keyword evidence="5" id="KW-0106">Calcium</keyword>
<dbReference type="InterPro" id="IPR001202">
    <property type="entry name" value="WW_dom"/>
</dbReference>
<dbReference type="GO" id="GO:0006508">
    <property type="term" value="P:proteolysis"/>
    <property type="evidence" value="ECO:0007669"/>
    <property type="project" value="UniProtKB-KW"/>
</dbReference>
<evidence type="ECO:0000256" key="8">
    <source>
        <dbReference type="SAM" id="Coils"/>
    </source>
</evidence>